<evidence type="ECO:0000256" key="1">
    <source>
        <dbReference type="ARBA" id="ARBA00004651"/>
    </source>
</evidence>
<feature type="transmembrane region" description="Helical" evidence="7">
    <location>
        <begin position="446"/>
        <end position="464"/>
    </location>
</feature>
<keyword evidence="4 7" id="KW-0812">Transmembrane</keyword>
<feature type="transmembrane region" description="Helical" evidence="7">
    <location>
        <begin position="27"/>
        <end position="51"/>
    </location>
</feature>
<accession>A0A026X380</accession>
<keyword evidence="3" id="KW-1003">Cell membrane</keyword>
<dbReference type="Proteomes" id="UP000053097">
    <property type="component" value="Unassembled WGS sequence"/>
</dbReference>
<feature type="transmembrane region" description="Helical" evidence="7">
    <location>
        <begin position="186"/>
        <end position="206"/>
    </location>
</feature>
<dbReference type="AlphaFoldDB" id="A0A026X380"/>
<sequence>MAQDSMALCHRKSTRCMKIPLKSNEQIYLIFLLPAVINCLIYIVHFSADLVVAIQHFKEENPIWGSCTLAIMYAPALMYFILTVSRPDWWMTDDDKVSKGVLGWFALQLCQLAGFVLYVLYRYAGLIVLSVDAISLSGDARVKTLNAAAAPAAIELYFFLQAWFQAAPQAIFQTHLLFRQSSVARSYQSVTVQVLCITMSIMILAIQTASFQRFESQRVNGRKLPWAMWLKKYCVEELNNVEEKAPLQALPAPSQEDKADNAPSENPAPSENIPPASTPPQEDHPVPEDERQLETQPHAASLERQISVTPPLPPKNVHITPPPTPLRGITTVVPLPIPDTPAPPRPDSVHREEEARASTLESGQRLMGSEQSLKVPKRKYSEKGLEEDDPMGKFLSFLWWFFFILARVLAIGVAYEFYPSTVLAVLGAHYAIMLIYIFYYSKYYDAITFVVNLWLGLVYIFSLIEYRIKFKYAGWWTLPYYAFVVVQNTPRRLGGILVRLHILRDSRQHGAVRFVVHGVPCNVQAKEMPGLQQLTIAGGGSAFWISLSFSENRTSVFFFYSTLH</sequence>
<feature type="compositionally biased region" description="Basic and acidic residues" evidence="8">
    <location>
        <begin position="281"/>
        <end position="293"/>
    </location>
</feature>
<feature type="transmembrane region" description="Helical" evidence="7">
    <location>
        <begin position="102"/>
        <end position="124"/>
    </location>
</feature>
<evidence type="ECO:0000256" key="8">
    <source>
        <dbReference type="SAM" id="MobiDB-lite"/>
    </source>
</evidence>
<feature type="transmembrane region" description="Helical" evidence="7">
    <location>
        <begin position="397"/>
        <end position="415"/>
    </location>
</feature>
<evidence type="ECO:0000256" key="2">
    <source>
        <dbReference type="ARBA" id="ARBA00008789"/>
    </source>
</evidence>
<dbReference type="GO" id="GO:0005886">
    <property type="term" value="C:plasma membrane"/>
    <property type="evidence" value="ECO:0007669"/>
    <property type="project" value="UniProtKB-SubCell"/>
</dbReference>
<proteinExistence type="inferred from homology"/>
<gene>
    <name evidence="9" type="ORF">X777_07561</name>
</gene>
<organism evidence="9 10">
    <name type="scientific">Ooceraea biroi</name>
    <name type="common">Clonal raider ant</name>
    <name type="synonym">Cerapachys biroi</name>
    <dbReference type="NCBI Taxonomy" id="2015173"/>
    <lineage>
        <taxon>Eukaryota</taxon>
        <taxon>Metazoa</taxon>
        <taxon>Ecdysozoa</taxon>
        <taxon>Arthropoda</taxon>
        <taxon>Hexapoda</taxon>
        <taxon>Insecta</taxon>
        <taxon>Pterygota</taxon>
        <taxon>Neoptera</taxon>
        <taxon>Endopterygota</taxon>
        <taxon>Hymenoptera</taxon>
        <taxon>Apocrita</taxon>
        <taxon>Aculeata</taxon>
        <taxon>Formicoidea</taxon>
        <taxon>Formicidae</taxon>
        <taxon>Dorylinae</taxon>
        <taxon>Ooceraea</taxon>
    </lineage>
</organism>
<evidence type="ECO:0000256" key="7">
    <source>
        <dbReference type="RuleBase" id="RU910716"/>
    </source>
</evidence>
<name>A0A026X380_OOCBI</name>
<evidence type="ECO:0000256" key="4">
    <source>
        <dbReference type="ARBA" id="ARBA00022692"/>
    </source>
</evidence>
<dbReference type="GO" id="GO:0070782">
    <property type="term" value="P:phosphatidylserine exposure on apoptotic cell surface"/>
    <property type="evidence" value="ECO:0007669"/>
    <property type="project" value="TreeGrafter"/>
</dbReference>
<keyword evidence="10" id="KW-1185">Reference proteome</keyword>
<protein>
    <recommendedName>
        <fullName evidence="7">XK-related protein</fullName>
    </recommendedName>
</protein>
<dbReference type="PANTHER" id="PTHR16024:SF27">
    <property type="entry name" value="XK-RELATED PROTEIN"/>
    <property type="match status" value="1"/>
</dbReference>
<feature type="transmembrane region" description="Helical" evidence="7">
    <location>
        <begin position="421"/>
        <end position="439"/>
    </location>
</feature>
<evidence type="ECO:0000256" key="3">
    <source>
        <dbReference type="ARBA" id="ARBA00022475"/>
    </source>
</evidence>
<dbReference type="GO" id="GO:1902742">
    <property type="term" value="P:apoptotic process involved in development"/>
    <property type="evidence" value="ECO:0007669"/>
    <property type="project" value="TreeGrafter"/>
</dbReference>
<dbReference type="PANTHER" id="PTHR16024">
    <property type="entry name" value="XK-RELATED PROTEIN"/>
    <property type="match status" value="1"/>
</dbReference>
<dbReference type="OMA" id="YHMLVQD"/>
<dbReference type="OrthoDB" id="8190653at2759"/>
<dbReference type="InterPro" id="IPR018629">
    <property type="entry name" value="XK-rel"/>
</dbReference>
<evidence type="ECO:0000256" key="5">
    <source>
        <dbReference type="ARBA" id="ARBA00022989"/>
    </source>
</evidence>
<comment type="subcellular location">
    <subcellularLocation>
        <location evidence="1">Cell membrane</location>
        <topology evidence="1">Multi-pass membrane protein</topology>
    </subcellularLocation>
    <subcellularLocation>
        <location evidence="7">Membrane</location>
        <topology evidence="7">Multi-pass membrane protein</topology>
    </subcellularLocation>
</comment>
<keyword evidence="6 7" id="KW-0472">Membrane</keyword>
<dbReference type="GO" id="GO:0043652">
    <property type="term" value="P:engulfment of apoptotic cell"/>
    <property type="evidence" value="ECO:0007669"/>
    <property type="project" value="TreeGrafter"/>
</dbReference>
<dbReference type="InterPro" id="IPR050895">
    <property type="entry name" value="XK-related_scramblase"/>
</dbReference>
<feature type="transmembrane region" description="Helical" evidence="7">
    <location>
        <begin position="63"/>
        <end position="82"/>
    </location>
</feature>
<dbReference type="Pfam" id="PF09815">
    <property type="entry name" value="XK-related"/>
    <property type="match status" value="2"/>
</dbReference>
<evidence type="ECO:0000313" key="10">
    <source>
        <dbReference type="Proteomes" id="UP000053097"/>
    </source>
</evidence>
<evidence type="ECO:0000256" key="6">
    <source>
        <dbReference type="ARBA" id="ARBA00023136"/>
    </source>
</evidence>
<reference evidence="9 10" key="1">
    <citation type="journal article" date="2014" name="Curr. Biol.">
        <title>The genome of the clonal raider ant Cerapachys biroi.</title>
        <authorList>
            <person name="Oxley P.R."/>
            <person name="Ji L."/>
            <person name="Fetter-Pruneda I."/>
            <person name="McKenzie S.K."/>
            <person name="Li C."/>
            <person name="Hu H."/>
            <person name="Zhang G."/>
            <person name="Kronauer D.J."/>
        </authorList>
    </citation>
    <scope>NUCLEOTIDE SEQUENCE [LARGE SCALE GENOMIC DNA]</scope>
</reference>
<feature type="region of interest" description="Disordered" evidence="8">
    <location>
        <begin position="246"/>
        <end position="300"/>
    </location>
</feature>
<comment type="similarity">
    <text evidence="2 7">Belongs to the XK family.</text>
</comment>
<dbReference type="EMBL" id="KK107019">
    <property type="protein sequence ID" value="EZA62745.1"/>
    <property type="molecule type" value="Genomic_DNA"/>
</dbReference>
<keyword evidence="5 7" id="KW-1133">Transmembrane helix</keyword>
<evidence type="ECO:0000313" key="9">
    <source>
        <dbReference type="EMBL" id="EZA62745.1"/>
    </source>
</evidence>
<feature type="region of interest" description="Disordered" evidence="8">
    <location>
        <begin position="339"/>
        <end position="372"/>
    </location>
</feature>
<feature type="compositionally biased region" description="Basic and acidic residues" evidence="8">
    <location>
        <begin position="347"/>
        <end position="356"/>
    </location>
</feature>
<feature type="transmembrane region" description="Helical" evidence="7">
    <location>
        <begin position="145"/>
        <end position="166"/>
    </location>
</feature>